<sequence length="269" mass="30439">MICDEVRFVSSHRRRDQRIDKRLRTTVRQHSCAREIRWNCFESQVSSEFGAKDVDLLSSAEKLGSGQQVGVANEPIMVPEHDRYSRRSDITLVHDCCARNIRAPHHVTRSQLCRPTTRVRCQGVAAHHSEAKLPTMEQRFHISVHLNNRIALAISVIVDGCRGQVDQAWCRRGELRDQRLSSGAVQQWPNEKDGVDSDECFANGSGVCQVANHRLHPWVRLDLAAIEAPHGRPVGYETRDDLTADVACRACYQDRSGTSITKTREIMHA</sequence>
<evidence type="ECO:0000313" key="1">
    <source>
        <dbReference type="EMBL" id="MBB5800119.1"/>
    </source>
</evidence>
<name>A0A7W9HD72_9ACTN</name>
<dbReference type="Proteomes" id="UP000590647">
    <property type="component" value="Unassembled WGS sequence"/>
</dbReference>
<accession>A0A7W9HD72</accession>
<gene>
    <name evidence="1" type="ORF">HDA41_008083</name>
</gene>
<organism evidence="1 2">
    <name type="scientific">Streptomyces caelestis</name>
    <dbReference type="NCBI Taxonomy" id="36816"/>
    <lineage>
        <taxon>Bacteria</taxon>
        <taxon>Bacillati</taxon>
        <taxon>Actinomycetota</taxon>
        <taxon>Actinomycetes</taxon>
        <taxon>Kitasatosporales</taxon>
        <taxon>Streptomycetaceae</taxon>
        <taxon>Streptomyces</taxon>
    </lineage>
</organism>
<protein>
    <submittedName>
        <fullName evidence="1">Uncharacterized protein</fullName>
    </submittedName>
</protein>
<keyword evidence="2" id="KW-1185">Reference proteome</keyword>
<dbReference type="EMBL" id="JACHNE010000001">
    <property type="protein sequence ID" value="MBB5800119.1"/>
    <property type="molecule type" value="Genomic_DNA"/>
</dbReference>
<proteinExistence type="predicted"/>
<dbReference type="AlphaFoldDB" id="A0A7W9HD72"/>
<comment type="caution">
    <text evidence="1">The sequence shown here is derived from an EMBL/GenBank/DDBJ whole genome shotgun (WGS) entry which is preliminary data.</text>
</comment>
<evidence type="ECO:0000313" key="2">
    <source>
        <dbReference type="Proteomes" id="UP000590647"/>
    </source>
</evidence>
<reference evidence="1 2" key="1">
    <citation type="submission" date="2020-08" db="EMBL/GenBank/DDBJ databases">
        <title>Sequencing the genomes of 1000 actinobacteria strains.</title>
        <authorList>
            <person name="Klenk H.-P."/>
        </authorList>
    </citation>
    <scope>NUCLEOTIDE SEQUENCE [LARGE SCALE GENOMIC DNA]</scope>
    <source>
        <strain evidence="1 2">DSM 40084</strain>
    </source>
</reference>